<dbReference type="CDD" id="cd00502">
    <property type="entry name" value="DHQase_I"/>
    <property type="match status" value="1"/>
</dbReference>
<dbReference type="SUPFAM" id="SSF51569">
    <property type="entry name" value="Aldolase"/>
    <property type="match status" value="1"/>
</dbReference>
<gene>
    <name evidence="4" type="primary">aroD</name>
    <name evidence="5" type="ORF">SCAL_000605</name>
</gene>
<dbReference type="GO" id="GO:0003855">
    <property type="term" value="F:3-dehydroquinate dehydratase activity"/>
    <property type="evidence" value="ECO:0007669"/>
    <property type="project" value="UniProtKB-UniRule"/>
</dbReference>
<name>A0A1F2PA83_9EURY</name>
<feature type="binding site" evidence="4">
    <location>
        <position position="187"/>
    </location>
    <ligand>
        <name>3-dehydroquinate</name>
        <dbReference type="ChEBI" id="CHEBI:32364"/>
    </ligand>
</feature>
<dbReference type="Pfam" id="PF01487">
    <property type="entry name" value="DHquinase_I"/>
    <property type="match status" value="1"/>
</dbReference>
<dbReference type="InterPro" id="IPR001381">
    <property type="entry name" value="DHquinase_I"/>
</dbReference>
<dbReference type="EC" id="4.2.1.10" evidence="4"/>
<accession>A0A1F2PA83</accession>
<feature type="active site" description="Proton donor/acceptor" evidence="4">
    <location>
        <position position="122"/>
    </location>
</feature>
<feature type="active site" description="Schiff-base intermediate with substrate" evidence="4">
    <location>
        <position position="149"/>
    </location>
</feature>
<dbReference type="Gene3D" id="3.20.20.70">
    <property type="entry name" value="Aldolase class I"/>
    <property type="match status" value="1"/>
</dbReference>
<sequence>MGDELKPLIVGVIDEPDLKSAQLAKKDGADVLEARLDLWGLSLEDTRRFLLKLKRIGLEIIGTNRWELEGGRFKEDEEARIEFLIHMLDILDYVDIELECGVRDDVIRKAKEQGVEVIVSCHNFELTPDEDELSMIVSRMKACGADIGKIATMVNDLHDCLRLFELLLDSPMRLSVITMGELGRHARVIAPIYGSALNYGFVREAVAPGQMSVGEMKRLLNVMAV</sequence>
<dbReference type="HAMAP" id="MF_00214">
    <property type="entry name" value="AroD"/>
    <property type="match status" value="1"/>
</dbReference>
<evidence type="ECO:0000256" key="1">
    <source>
        <dbReference type="ARBA" id="ARBA00001864"/>
    </source>
</evidence>
<dbReference type="InterPro" id="IPR013785">
    <property type="entry name" value="Aldolase_TIM"/>
</dbReference>
<comment type="similarity">
    <text evidence="4">Belongs to the type-I 3-dehydroquinase family.</text>
</comment>
<dbReference type="GO" id="GO:0009073">
    <property type="term" value="P:aromatic amino acid family biosynthetic process"/>
    <property type="evidence" value="ECO:0007669"/>
    <property type="project" value="UniProtKB-KW"/>
</dbReference>
<keyword evidence="4" id="KW-0028">Amino-acid biosynthesis</keyword>
<comment type="caution">
    <text evidence="5">The sequence shown here is derived from an EMBL/GenBank/DDBJ whole genome shotgun (WGS) entry which is preliminary data.</text>
</comment>
<dbReference type="STRING" id="1838285.SCAL_000605"/>
<evidence type="ECO:0000313" key="6">
    <source>
        <dbReference type="Proteomes" id="UP000186940"/>
    </source>
</evidence>
<dbReference type="PANTHER" id="PTHR43699">
    <property type="entry name" value="3-DEHYDROQUINATE DEHYDRATASE"/>
    <property type="match status" value="1"/>
</dbReference>
<dbReference type="AlphaFoldDB" id="A0A1F2PA83"/>
<comment type="caution">
    <text evidence="4">Lacks conserved residue(s) required for the propagation of feature annotation.</text>
</comment>
<organism evidence="5 6">
    <name type="scientific">Candidatus Syntropharchaeum caldarium</name>
    <dbReference type="NCBI Taxonomy" id="1838285"/>
    <lineage>
        <taxon>Archaea</taxon>
        <taxon>Methanobacteriati</taxon>
        <taxon>Methanobacteriota</taxon>
        <taxon>Stenosarchaea group</taxon>
        <taxon>Methanomicrobia</taxon>
        <taxon>Methanosarcinales</taxon>
        <taxon>ANME-2 cluster</taxon>
        <taxon>Candidatus Syntropharchaeum</taxon>
    </lineage>
</organism>
<dbReference type="Proteomes" id="UP000186940">
    <property type="component" value="Unassembled WGS sequence"/>
</dbReference>
<feature type="binding site" evidence="4">
    <location>
        <position position="65"/>
    </location>
    <ligand>
        <name>3-dehydroquinate</name>
        <dbReference type="ChEBI" id="CHEBI:32364"/>
    </ligand>
</feature>
<dbReference type="NCBIfam" id="TIGR01093">
    <property type="entry name" value="aroD"/>
    <property type="match status" value="1"/>
</dbReference>
<dbReference type="GO" id="GO:0008652">
    <property type="term" value="P:amino acid biosynthetic process"/>
    <property type="evidence" value="ECO:0007669"/>
    <property type="project" value="UniProtKB-KW"/>
</dbReference>
<dbReference type="GO" id="GO:0046279">
    <property type="term" value="P:3,4-dihydroxybenzoate biosynthetic process"/>
    <property type="evidence" value="ECO:0007669"/>
    <property type="project" value="TreeGrafter"/>
</dbReference>
<dbReference type="InterPro" id="IPR050146">
    <property type="entry name" value="Type-I_3-dehydroquinase"/>
</dbReference>
<protein>
    <recommendedName>
        <fullName evidence="4">3-dehydroquinate dehydratase</fullName>
        <shortName evidence="4">3-dehydroquinase</shortName>
        <ecNumber evidence="4">4.2.1.10</ecNumber>
    </recommendedName>
    <alternativeName>
        <fullName evidence="4">Type I DHQase</fullName>
    </alternativeName>
    <alternativeName>
        <fullName evidence="4">Type I dehydroquinase</fullName>
        <shortName evidence="4">DHQ1</shortName>
    </alternativeName>
</protein>
<dbReference type="GO" id="GO:0009423">
    <property type="term" value="P:chorismate biosynthetic process"/>
    <property type="evidence" value="ECO:0007669"/>
    <property type="project" value="UniProtKB-UniRule"/>
</dbReference>
<dbReference type="UniPathway" id="UPA00053">
    <property type="reaction ID" value="UER00086"/>
</dbReference>
<keyword evidence="6" id="KW-1185">Reference proteome</keyword>
<keyword evidence="4" id="KW-0057">Aromatic amino acid biosynthesis</keyword>
<dbReference type="PANTHER" id="PTHR43699:SF1">
    <property type="entry name" value="3-DEHYDROQUINATE DEHYDRATASE"/>
    <property type="match status" value="1"/>
</dbReference>
<feature type="binding site" evidence="4">
    <location>
        <position position="210"/>
    </location>
    <ligand>
        <name>3-dehydroquinate</name>
        <dbReference type="ChEBI" id="CHEBI:32364"/>
    </ligand>
</feature>
<dbReference type="EMBL" id="LYOS01000002">
    <property type="protein sequence ID" value="OFV67965.1"/>
    <property type="molecule type" value="Genomic_DNA"/>
</dbReference>
<reference evidence="5" key="1">
    <citation type="submission" date="2016-05" db="EMBL/GenBank/DDBJ databases">
        <title>Microbial consortia oxidize butane by reversing methanogenesis.</title>
        <authorList>
            <person name="Laso-Perez R."/>
            <person name="Richter M."/>
            <person name="Wegener G."/>
            <person name="Musat F."/>
        </authorList>
    </citation>
    <scope>NUCLEOTIDE SEQUENCE [LARGE SCALE GENOMIC DNA]</scope>
    <source>
        <strain evidence="5">BOX2</strain>
    </source>
</reference>
<comment type="catalytic activity">
    <reaction evidence="1 4">
        <text>3-dehydroquinate = 3-dehydroshikimate + H2O</text>
        <dbReference type="Rhea" id="RHEA:21096"/>
        <dbReference type="ChEBI" id="CHEBI:15377"/>
        <dbReference type="ChEBI" id="CHEBI:16630"/>
        <dbReference type="ChEBI" id="CHEBI:32364"/>
        <dbReference type="EC" id="4.2.1.10"/>
    </reaction>
</comment>
<feature type="binding site" evidence="4">
    <location>
        <begin position="33"/>
        <end position="35"/>
    </location>
    <ligand>
        <name>3-dehydroquinate</name>
        <dbReference type="ChEBI" id="CHEBI:32364"/>
    </ligand>
</feature>
<keyword evidence="2 4" id="KW-0456">Lyase</keyword>
<comment type="function">
    <text evidence="4">Involved in the third step of the chorismate pathway, which leads to the biosynthesis of aromatic amino acids. Catalyzes the cis-dehydration of 3-dehydroquinate (DHQ) and introduces the first double bond of the aromatic ring to yield 3-dehydroshikimate.</text>
</comment>
<comment type="pathway">
    <text evidence="4">Metabolic intermediate biosynthesis; chorismate biosynthesis; chorismate from D-erythrose 4-phosphate and phosphoenolpyruvate: step 3/7.</text>
</comment>
<evidence type="ECO:0000256" key="4">
    <source>
        <dbReference type="HAMAP-Rule" id="MF_00214"/>
    </source>
</evidence>
<evidence type="ECO:0000256" key="3">
    <source>
        <dbReference type="ARBA" id="ARBA00023270"/>
    </source>
</evidence>
<evidence type="ECO:0000256" key="2">
    <source>
        <dbReference type="ARBA" id="ARBA00023239"/>
    </source>
</evidence>
<comment type="subunit">
    <text evidence="4">Homodimer.</text>
</comment>
<proteinExistence type="inferred from homology"/>
<evidence type="ECO:0000313" key="5">
    <source>
        <dbReference type="EMBL" id="OFV67965.1"/>
    </source>
</evidence>
<keyword evidence="3 4" id="KW-0704">Schiff base</keyword>